<reference evidence="2" key="1">
    <citation type="submission" date="2022-03" db="EMBL/GenBank/DDBJ databases">
        <authorList>
            <person name="Tunstrom K."/>
        </authorList>
    </citation>
    <scope>NUCLEOTIDE SEQUENCE</scope>
</reference>
<accession>A0AAU9TUQ2</accession>
<dbReference type="Pfam" id="PF03392">
    <property type="entry name" value="OS-D"/>
    <property type="match status" value="1"/>
</dbReference>
<protein>
    <recommendedName>
        <fullName evidence="4">Chemosensory protein</fullName>
    </recommendedName>
</protein>
<sequence length="121" mass="13838">MKLLILAATLVATFINIYAQSDRYKSVNIEEVLSNKRLLGAYIKCMLDKGRCTPEGKELKSHISDALQNGCESCTDIQKDSVRQVIGHLVKNEKDYWNQLVEKYDSEGIYSEKYEDELKSL</sequence>
<keyword evidence="3" id="KW-1185">Reference proteome</keyword>
<dbReference type="Proteomes" id="UP001153954">
    <property type="component" value="Unassembled WGS sequence"/>
</dbReference>
<evidence type="ECO:0000313" key="3">
    <source>
        <dbReference type="Proteomes" id="UP001153954"/>
    </source>
</evidence>
<comment type="caution">
    <text evidence="2">The sequence shown here is derived from an EMBL/GenBank/DDBJ whole genome shotgun (WGS) entry which is preliminary data.</text>
</comment>
<evidence type="ECO:0000313" key="2">
    <source>
        <dbReference type="EMBL" id="CAH2089280.1"/>
    </source>
</evidence>
<proteinExistence type="predicted"/>
<dbReference type="InterPro" id="IPR005055">
    <property type="entry name" value="A10/PebIII"/>
</dbReference>
<evidence type="ECO:0000256" key="1">
    <source>
        <dbReference type="SAM" id="SignalP"/>
    </source>
</evidence>
<feature type="chain" id="PRO_5043381466" description="Chemosensory protein" evidence="1">
    <location>
        <begin position="20"/>
        <end position="121"/>
    </location>
</feature>
<dbReference type="PANTHER" id="PTHR11257:SF12">
    <property type="entry name" value="EJACULATORY BULB-SPECIFIC PROTEIN 3-RELATED"/>
    <property type="match status" value="1"/>
</dbReference>
<feature type="signal peptide" evidence="1">
    <location>
        <begin position="1"/>
        <end position="19"/>
    </location>
</feature>
<evidence type="ECO:0008006" key="4">
    <source>
        <dbReference type="Google" id="ProtNLM"/>
    </source>
</evidence>
<organism evidence="2 3">
    <name type="scientific">Euphydryas editha</name>
    <name type="common">Edith's checkerspot</name>
    <dbReference type="NCBI Taxonomy" id="104508"/>
    <lineage>
        <taxon>Eukaryota</taxon>
        <taxon>Metazoa</taxon>
        <taxon>Ecdysozoa</taxon>
        <taxon>Arthropoda</taxon>
        <taxon>Hexapoda</taxon>
        <taxon>Insecta</taxon>
        <taxon>Pterygota</taxon>
        <taxon>Neoptera</taxon>
        <taxon>Endopterygota</taxon>
        <taxon>Lepidoptera</taxon>
        <taxon>Glossata</taxon>
        <taxon>Ditrysia</taxon>
        <taxon>Papilionoidea</taxon>
        <taxon>Nymphalidae</taxon>
        <taxon>Nymphalinae</taxon>
        <taxon>Euphydryas</taxon>
    </lineage>
</organism>
<keyword evidence="1" id="KW-0732">Signal</keyword>
<gene>
    <name evidence="2" type="ORF">EEDITHA_LOCUS5352</name>
</gene>
<dbReference type="Gene3D" id="1.10.2080.10">
    <property type="entry name" value="Insect odorant-binding protein A10/Ejaculatory bulb-specific protein 3"/>
    <property type="match status" value="1"/>
</dbReference>
<dbReference type="EMBL" id="CAKOGL010000008">
    <property type="protein sequence ID" value="CAH2089280.1"/>
    <property type="molecule type" value="Genomic_DNA"/>
</dbReference>
<dbReference type="AlphaFoldDB" id="A0AAU9TUQ2"/>
<dbReference type="SUPFAM" id="SSF100910">
    <property type="entry name" value="Chemosensory protein Csp2"/>
    <property type="match status" value="1"/>
</dbReference>
<dbReference type="PANTHER" id="PTHR11257">
    <property type="entry name" value="CHEMOSENSORY PROTEIN-RELATED"/>
    <property type="match status" value="1"/>
</dbReference>
<dbReference type="InterPro" id="IPR036682">
    <property type="entry name" value="OS_D_A10/PebIII_sf"/>
</dbReference>
<name>A0AAU9TUQ2_EUPED</name>